<comment type="caution">
    <text evidence="9">The sequence shown here is derived from an EMBL/GenBank/DDBJ whole genome shotgun (WGS) entry which is preliminary data.</text>
</comment>
<comment type="similarity">
    <text evidence="2">Belongs to the bacterial sugar transferase family.</text>
</comment>
<dbReference type="GO" id="GO:0005886">
    <property type="term" value="C:plasma membrane"/>
    <property type="evidence" value="ECO:0007669"/>
    <property type="project" value="UniProtKB-SubCell"/>
</dbReference>
<evidence type="ECO:0000256" key="7">
    <source>
        <dbReference type="ARBA" id="ARBA00023136"/>
    </source>
</evidence>
<gene>
    <name evidence="9" type="ORF">ENI09_01870</name>
</gene>
<name>A0A7C1SVC5_UNCKA</name>
<keyword evidence="7" id="KW-0472">Membrane</keyword>
<evidence type="ECO:0000256" key="2">
    <source>
        <dbReference type="ARBA" id="ARBA00006464"/>
    </source>
</evidence>
<evidence type="ECO:0000256" key="5">
    <source>
        <dbReference type="ARBA" id="ARBA00022692"/>
    </source>
</evidence>
<keyword evidence="3" id="KW-1003">Cell membrane</keyword>
<organism evidence="9">
    <name type="scientific">candidate division WWE3 bacterium</name>
    <dbReference type="NCBI Taxonomy" id="2053526"/>
    <lineage>
        <taxon>Bacteria</taxon>
        <taxon>Katanobacteria</taxon>
    </lineage>
</organism>
<dbReference type="InterPro" id="IPR003362">
    <property type="entry name" value="Bact_transf"/>
</dbReference>
<reference evidence="9" key="1">
    <citation type="journal article" date="2020" name="mSystems">
        <title>Genome- and Community-Level Interaction Insights into Carbon Utilization and Element Cycling Functions of Hydrothermarchaeota in Hydrothermal Sediment.</title>
        <authorList>
            <person name="Zhou Z."/>
            <person name="Liu Y."/>
            <person name="Xu W."/>
            <person name="Pan J."/>
            <person name="Luo Z.H."/>
            <person name="Li M."/>
        </authorList>
    </citation>
    <scope>NUCLEOTIDE SEQUENCE [LARGE SCALE GENOMIC DNA]</scope>
    <source>
        <strain evidence="9">HyVt-365</strain>
    </source>
</reference>
<accession>A0A7C1SVC5</accession>
<evidence type="ECO:0000256" key="1">
    <source>
        <dbReference type="ARBA" id="ARBA00004236"/>
    </source>
</evidence>
<keyword evidence="4 9" id="KW-0808">Transferase</keyword>
<dbReference type="GO" id="GO:0016780">
    <property type="term" value="F:phosphotransferase activity, for other substituted phosphate groups"/>
    <property type="evidence" value="ECO:0007669"/>
    <property type="project" value="TreeGrafter"/>
</dbReference>
<evidence type="ECO:0000259" key="8">
    <source>
        <dbReference type="Pfam" id="PF02397"/>
    </source>
</evidence>
<evidence type="ECO:0000256" key="6">
    <source>
        <dbReference type="ARBA" id="ARBA00022989"/>
    </source>
</evidence>
<comment type="subcellular location">
    <subcellularLocation>
        <location evidence="1">Cell membrane</location>
    </subcellularLocation>
</comment>
<dbReference type="PANTHER" id="PTHR30576">
    <property type="entry name" value="COLANIC BIOSYNTHESIS UDP-GLUCOSE LIPID CARRIER TRANSFERASE"/>
    <property type="match status" value="1"/>
</dbReference>
<sequence>MITRTEEEDKKFIERWKKEDPELWEKYKTNNFKLEDDPRITKLGKVIRKYSLDELLQFFNVLKGEMSLVGPRAYFPEELEEYVREHPRAKKDVDLILTVKPGITGVWQVSGRSNTSFENRIKIDVGYASRKSFLEDISIILKTPLAVFKGKGAY</sequence>
<keyword evidence="6" id="KW-1133">Transmembrane helix</keyword>
<protein>
    <submittedName>
        <fullName evidence="9">Sugar transferase</fullName>
    </submittedName>
</protein>
<evidence type="ECO:0000256" key="4">
    <source>
        <dbReference type="ARBA" id="ARBA00022679"/>
    </source>
</evidence>
<dbReference type="AlphaFoldDB" id="A0A7C1SVC5"/>
<keyword evidence="5" id="KW-0812">Transmembrane</keyword>
<dbReference type="Proteomes" id="UP000885744">
    <property type="component" value="Unassembled WGS sequence"/>
</dbReference>
<evidence type="ECO:0000313" key="9">
    <source>
        <dbReference type="EMBL" id="HEB14136.1"/>
    </source>
</evidence>
<proteinExistence type="inferred from homology"/>
<dbReference type="EMBL" id="DRHH01000078">
    <property type="protein sequence ID" value="HEB14136.1"/>
    <property type="molecule type" value="Genomic_DNA"/>
</dbReference>
<dbReference type="Pfam" id="PF02397">
    <property type="entry name" value="Bac_transf"/>
    <property type="match status" value="1"/>
</dbReference>
<dbReference type="PANTHER" id="PTHR30576:SF4">
    <property type="entry name" value="UNDECAPRENYL-PHOSPHATE GALACTOSE PHOSPHOTRANSFERASE"/>
    <property type="match status" value="1"/>
</dbReference>
<evidence type="ECO:0000256" key="3">
    <source>
        <dbReference type="ARBA" id="ARBA00022475"/>
    </source>
</evidence>
<feature type="domain" description="Bacterial sugar transferase" evidence="8">
    <location>
        <begin position="26"/>
        <end position="149"/>
    </location>
</feature>